<dbReference type="Gene3D" id="3.30.70.270">
    <property type="match status" value="1"/>
</dbReference>
<protein>
    <recommendedName>
        <fullName evidence="1">diguanylate cyclase</fullName>
        <ecNumber evidence="1">2.7.7.65</ecNumber>
    </recommendedName>
</protein>
<dbReference type="EMBL" id="AUWY01000126">
    <property type="protein sequence ID" value="EQB30114.1"/>
    <property type="molecule type" value="Genomic_DNA"/>
</dbReference>
<dbReference type="PROSITE" id="PS50887">
    <property type="entry name" value="GGDEF"/>
    <property type="match status" value="1"/>
</dbReference>
<dbReference type="FunFam" id="3.30.70.270:FF:000001">
    <property type="entry name" value="Diguanylate cyclase domain protein"/>
    <property type="match status" value="1"/>
</dbReference>
<dbReference type="SMART" id="SM00267">
    <property type="entry name" value="GGDEF"/>
    <property type="match status" value="1"/>
</dbReference>
<feature type="transmembrane region" description="Helical" evidence="3">
    <location>
        <begin position="33"/>
        <end position="53"/>
    </location>
</feature>
<feature type="transmembrane region" description="Helical" evidence="3">
    <location>
        <begin position="145"/>
        <end position="165"/>
    </location>
</feature>
<dbReference type="eggNOG" id="COG3706">
    <property type="taxonomic scope" value="Bacteria"/>
</dbReference>
<dbReference type="PATRIC" id="fig|1346791.3.peg.4122"/>
<accession>T0K0S9</accession>
<keyword evidence="3" id="KW-0472">Membrane</keyword>
<dbReference type="EC" id="2.7.7.65" evidence="1"/>
<feature type="transmembrane region" description="Helical" evidence="3">
    <location>
        <begin position="6"/>
        <end position="26"/>
    </location>
</feature>
<feature type="transmembrane region" description="Helical" evidence="3">
    <location>
        <begin position="86"/>
        <end position="103"/>
    </location>
</feature>
<dbReference type="RefSeq" id="WP_021319837.1">
    <property type="nucleotide sequence ID" value="NZ_AUWY01000126.1"/>
</dbReference>
<evidence type="ECO:0000259" key="4">
    <source>
        <dbReference type="PROSITE" id="PS50887"/>
    </source>
</evidence>
<feature type="transmembrane region" description="Helical" evidence="3">
    <location>
        <begin position="59"/>
        <end position="79"/>
    </location>
</feature>
<comment type="caution">
    <text evidence="5">The sequence shown here is derived from an EMBL/GenBank/DDBJ whole genome shotgun (WGS) entry which is preliminary data.</text>
</comment>
<dbReference type="PANTHER" id="PTHR45138">
    <property type="entry name" value="REGULATORY COMPONENTS OF SENSORY TRANSDUCTION SYSTEM"/>
    <property type="match status" value="1"/>
</dbReference>
<dbReference type="GO" id="GO:0052621">
    <property type="term" value="F:diguanylate cyclase activity"/>
    <property type="evidence" value="ECO:0007669"/>
    <property type="project" value="UniProtKB-EC"/>
</dbReference>
<dbReference type="InterPro" id="IPR000160">
    <property type="entry name" value="GGDEF_dom"/>
</dbReference>
<evidence type="ECO:0000256" key="2">
    <source>
        <dbReference type="ARBA" id="ARBA00034247"/>
    </source>
</evidence>
<evidence type="ECO:0000256" key="1">
    <source>
        <dbReference type="ARBA" id="ARBA00012528"/>
    </source>
</evidence>
<dbReference type="InterPro" id="IPR043128">
    <property type="entry name" value="Rev_trsase/Diguanyl_cyclase"/>
</dbReference>
<name>T0K0S9_9SPHN</name>
<evidence type="ECO:0000256" key="3">
    <source>
        <dbReference type="SAM" id="Phobius"/>
    </source>
</evidence>
<proteinExistence type="predicted"/>
<feature type="domain" description="GGDEF" evidence="4">
    <location>
        <begin position="235"/>
        <end position="368"/>
    </location>
</feature>
<sequence>MGANFAFFLPIMMASFGFAFLFAWAWGARGAEWWSCGFFSVAAGFAVPAAYALLPSDRWGIPANIVFASGFLFFSQALLARWRTDWLLSLRIAVWGISILLSITGNLLDHGPLELMASDFGCFLLIAIPLIAGRRHLARWSDRTLFAAVSLVAMDNLFRGVTIQLTRGNGDFFASEYAFLMQALASLFGLFMALSALSALILDLLAQYRHDAHVDPLSGLLNRRGFEDAMASASPDGSVVVCDIDHFKTVNDRLGHAVGDQVIAMLAQMIREEAPPRSVAARFGGEEFVLFLPAMDAARAAAIGNIVRERFATEAAADLGIDHDLTASLGLSTVQISDRSIHDAIARADLALYDAKAQGRNRLCVRRALAAPTSLVARRA</sequence>
<organism evidence="5 6">
    <name type="scientific">Sphingobium ummariense RL-3</name>
    <dbReference type="NCBI Taxonomy" id="1346791"/>
    <lineage>
        <taxon>Bacteria</taxon>
        <taxon>Pseudomonadati</taxon>
        <taxon>Pseudomonadota</taxon>
        <taxon>Alphaproteobacteria</taxon>
        <taxon>Sphingomonadales</taxon>
        <taxon>Sphingomonadaceae</taxon>
        <taxon>Sphingobium</taxon>
    </lineage>
</organism>
<gene>
    <name evidence="5" type="ORF">M529_21315</name>
</gene>
<keyword evidence="6" id="KW-1185">Reference proteome</keyword>
<evidence type="ECO:0000313" key="5">
    <source>
        <dbReference type="EMBL" id="EQB30114.1"/>
    </source>
</evidence>
<dbReference type="Proteomes" id="UP000015523">
    <property type="component" value="Unassembled WGS sequence"/>
</dbReference>
<comment type="catalytic activity">
    <reaction evidence="2">
        <text>2 GTP = 3',3'-c-di-GMP + 2 diphosphate</text>
        <dbReference type="Rhea" id="RHEA:24898"/>
        <dbReference type="ChEBI" id="CHEBI:33019"/>
        <dbReference type="ChEBI" id="CHEBI:37565"/>
        <dbReference type="ChEBI" id="CHEBI:58805"/>
        <dbReference type="EC" id="2.7.7.65"/>
    </reaction>
</comment>
<keyword evidence="3" id="KW-0812">Transmembrane</keyword>
<reference evidence="5 6" key="1">
    <citation type="journal article" date="2013" name="Genome Announc.">
        <title>Draft Genome Sequence of Sphingobium ummariense Strain RL-3, a Hexachlorocyclohexane-Degrading Bacterium.</title>
        <authorList>
            <person name="Kohli P."/>
            <person name="Dua A."/>
            <person name="Sangwan N."/>
            <person name="Oldach P."/>
            <person name="Khurana J.P."/>
            <person name="Lal R."/>
        </authorList>
    </citation>
    <scope>NUCLEOTIDE SEQUENCE [LARGE SCALE GENOMIC DNA]</scope>
    <source>
        <strain evidence="5 6">RL-3</strain>
    </source>
</reference>
<keyword evidence="3" id="KW-1133">Transmembrane helix</keyword>
<evidence type="ECO:0000313" key="6">
    <source>
        <dbReference type="Proteomes" id="UP000015523"/>
    </source>
</evidence>
<dbReference type="CDD" id="cd01949">
    <property type="entry name" value="GGDEF"/>
    <property type="match status" value="1"/>
</dbReference>
<dbReference type="InterPro" id="IPR029787">
    <property type="entry name" value="Nucleotide_cyclase"/>
</dbReference>
<dbReference type="OrthoDB" id="384661at2"/>
<feature type="transmembrane region" description="Helical" evidence="3">
    <location>
        <begin position="115"/>
        <end position="133"/>
    </location>
</feature>
<feature type="transmembrane region" description="Helical" evidence="3">
    <location>
        <begin position="177"/>
        <end position="202"/>
    </location>
</feature>
<dbReference type="Pfam" id="PF00990">
    <property type="entry name" value="GGDEF"/>
    <property type="match status" value="1"/>
</dbReference>
<dbReference type="NCBIfam" id="TIGR00254">
    <property type="entry name" value="GGDEF"/>
    <property type="match status" value="1"/>
</dbReference>
<dbReference type="PANTHER" id="PTHR45138:SF9">
    <property type="entry name" value="DIGUANYLATE CYCLASE DGCM-RELATED"/>
    <property type="match status" value="1"/>
</dbReference>
<dbReference type="STRING" id="1346791.M529_21315"/>
<dbReference type="AlphaFoldDB" id="T0K0S9"/>
<dbReference type="SUPFAM" id="SSF55073">
    <property type="entry name" value="Nucleotide cyclase"/>
    <property type="match status" value="1"/>
</dbReference>
<dbReference type="InterPro" id="IPR050469">
    <property type="entry name" value="Diguanylate_Cyclase"/>
</dbReference>